<dbReference type="InterPro" id="IPR036047">
    <property type="entry name" value="F-box-like_dom_sf"/>
</dbReference>
<dbReference type="Pfam" id="PF12937">
    <property type="entry name" value="F-box-like"/>
    <property type="match status" value="1"/>
</dbReference>
<evidence type="ECO:0000259" key="2">
    <source>
        <dbReference type="SMART" id="SM00256"/>
    </source>
</evidence>
<feature type="domain" description="F-box" evidence="2">
    <location>
        <begin position="767"/>
        <end position="807"/>
    </location>
</feature>
<dbReference type="SUPFAM" id="SSF81383">
    <property type="entry name" value="F-box domain"/>
    <property type="match status" value="1"/>
</dbReference>
<name>A0AAV9WVD5_9PEZI</name>
<accession>A0AAV9WVD5</accession>
<sequence length="1016" mass="117137">MRPDNRTLCFLCGTPFHIELRDKDVNNPYDAYRLDDFCEDDIRWSRVIQKLDFSSETSEGNAYRHVRAINEPLTDPRNAYPFRLNFSLPKIIDSHLTTISEPNESAQFHYQHEWTNRLDITKNAYVFHTECMEVLRRQVKYYLQCSGKPQSFDEYLFIETLAYIVWNEEKLDEYRAIMWEHDYGGALECLFEGHWDGWDDPRLGSNPTSSATVIKMLDHPPLVRIPFEKAYRRNPATKIPLNLSDITASDPFAKFPLEILQEVIFSGELDFHSILSARQASKYIASKLEISYQHRFLGKLVKHVPWVWELSEGNVLSRLWRKIDILMSSSSGKILNWKKLLKYLSWSYGWRGDDEIDSLFEEASSATPDPQMPASGRISGVWCITNRSRIWECNRGLATVLAQSQSRGGICHGEDFKTEIFHDPAEELILKIIPDSPIDGELAELPSPKEVHREGIVTYNSYPGLLYRAKYACQKTGHIYQKMINLPGQIESIKIYTTGLASALSTENRDEIAEFAEEHKDVSIADFGSIPEWVETEERRGAVNYDEMQDELNDMEVEDDGGAWKFISGMVVQPGNIKLGHVPTDDTTTMDDSSREQAATDERDDADHETFRFKEGEKLTGFIFSSTHRGIRNIQILTDERESNCIGDTLEIYSARTWKSDVAWRHVRRYKLDLGEMGCVQQLKGLHANFDAYRMVSLGIWVVAIVTEIDVGDFSFTFINLNIPVERKSSRRAKSRYSTQTLDTNATDEARFESSIQTSHNDKSRSPPNELLIHVFSFLPFKDQLPVSLTCSTWSDVILGVKSLRKARYYPHNATDSFREGFRENGTDFKPEDYYGVRKIFNWDSSLYCLVNKGQVERIVYVCYYPKNKMICNSWESKFEIDKQVNFAQLDITNSRILNEPMLSLLNIGGDVRSGSGVRLKDGWYCLCDDCETHSKRKQYLGIRNYYRYEEEGGDSGRGGCILFSPHFTVKETIELSVNKGIKQIKYGSGARYWVQVEYSRDDMKITRHERDDVSD</sequence>
<feature type="compositionally biased region" description="Basic and acidic residues" evidence="1">
    <location>
        <begin position="592"/>
        <end position="607"/>
    </location>
</feature>
<proteinExistence type="predicted"/>
<dbReference type="InterPro" id="IPR001810">
    <property type="entry name" value="F-box_dom"/>
</dbReference>
<organism evidence="3 4">
    <name type="scientific">Orbilia ellipsospora</name>
    <dbReference type="NCBI Taxonomy" id="2528407"/>
    <lineage>
        <taxon>Eukaryota</taxon>
        <taxon>Fungi</taxon>
        <taxon>Dikarya</taxon>
        <taxon>Ascomycota</taxon>
        <taxon>Pezizomycotina</taxon>
        <taxon>Orbiliomycetes</taxon>
        <taxon>Orbiliales</taxon>
        <taxon>Orbiliaceae</taxon>
        <taxon>Orbilia</taxon>
    </lineage>
</organism>
<evidence type="ECO:0000313" key="4">
    <source>
        <dbReference type="Proteomes" id="UP001365542"/>
    </source>
</evidence>
<dbReference type="SMART" id="SM00256">
    <property type="entry name" value="FBOX"/>
    <property type="match status" value="1"/>
</dbReference>
<dbReference type="Proteomes" id="UP001365542">
    <property type="component" value="Unassembled WGS sequence"/>
</dbReference>
<evidence type="ECO:0000256" key="1">
    <source>
        <dbReference type="SAM" id="MobiDB-lite"/>
    </source>
</evidence>
<comment type="caution">
    <text evidence="3">The sequence shown here is derived from an EMBL/GenBank/DDBJ whole genome shotgun (WGS) entry which is preliminary data.</text>
</comment>
<protein>
    <recommendedName>
        <fullName evidence="2">F-box domain-containing protein</fullName>
    </recommendedName>
</protein>
<dbReference type="AlphaFoldDB" id="A0AAV9WVD5"/>
<evidence type="ECO:0000313" key="3">
    <source>
        <dbReference type="EMBL" id="KAK6525222.1"/>
    </source>
</evidence>
<gene>
    <name evidence="3" type="ORF">TWF694_005368</name>
</gene>
<reference evidence="3 4" key="1">
    <citation type="submission" date="2019-10" db="EMBL/GenBank/DDBJ databases">
        <authorList>
            <person name="Palmer J.M."/>
        </authorList>
    </citation>
    <scope>NUCLEOTIDE SEQUENCE [LARGE SCALE GENOMIC DNA]</scope>
    <source>
        <strain evidence="3 4">TWF694</strain>
    </source>
</reference>
<feature type="region of interest" description="Disordered" evidence="1">
    <location>
        <begin position="580"/>
        <end position="607"/>
    </location>
</feature>
<dbReference type="Gene3D" id="1.20.1280.50">
    <property type="match status" value="1"/>
</dbReference>
<dbReference type="EMBL" id="JAVHJO010000017">
    <property type="protein sequence ID" value="KAK6525222.1"/>
    <property type="molecule type" value="Genomic_DNA"/>
</dbReference>
<keyword evidence="4" id="KW-1185">Reference proteome</keyword>